<dbReference type="EMBL" id="JAAIJR010000017">
    <property type="protein sequence ID" value="NEX19888.1"/>
    <property type="molecule type" value="Genomic_DNA"/>
</dbReference>
<accession>A0A6P1DPG4</accession>
<keyword evidence="4" id="KW-0067">ATP-binding</keyword>
<comment type="caution">
    <text evidence="4">The sequence shown here is derived from an EMBL/GenBank/DDBJ whole genome shotgun (WGS) entry which is preliminary data.</text>
</comment>
<sequence length="559" mass="62793">MARIVPSDLTQLALSGAHEPEVETLALLRDRLPEAYTVFHGVHWTRQYKGHTLYGEIDFVVVNQAGQVLCIEQKNGGLEETSQGLFKAYGDERKSVGDQILRSVDSIREKFAYQVGKRPGLEIEYLIYCPDHTLRQLSAAGLDRERIVDAPKRETLAEQIQAVLLSGQGTQGNWAQQVAAFFRQTFEVVPDVHAHIDAQEKTYTRLSHGLLEVLANLEMHPLRLQVLATAGNGKTLVARHFFDQCIERGGHPLLLCFNRPLAERLSRLVAEGGRVATWYQFCDQFLQSRGIQLDFEGMRTQPDFWPQAAARLEEQVLTATLEDAWRFDTLIVDEAQDFEAGWLEALRLFLREDATMLWLEDPNQNVRGVAPRALLAQGFVGYRSLLNYRSPEGIARFVTGVLPELPFTCANDLPGLGAGTVFYEDPGEQPKLVGRIVGRLLNERFRPQDIAILSCRGLESTALKAAQRVGNHTLARFTGDYDLFGNQVYSKGQVLFDTVRRFKGQQAAAVILTDVAPREQRLAQELQVLFCGMTRATVRLDLVCDRSNAWVMERLAGRA</sequence>
<evidence type="ECO:0000259" key="2">
    <source>
        <dbReference type="Pfam" id="PF08378"/>
    </source>
</evidence>
<dbReference type="PANTHER" id="PTHR11070:SF2">
    <property type="entry name" value="ATP-DEPENDENT DNA HELICASE SRS2"/>
    <property type="match status" value="1"/>
</dbReference>
<dbReference type="PANTHER" id="PTHR11070">
    <property type="entry name" value="UVRD / RECB / PCRA DNA HELICASE FAMILY MEMBER"/>
    <property type="match status" value="1"/>
</dbReference>
<keyword evidence="4" id="KW-0547">Nucleotide-binding</keyword>
<dbReference type="Gene3D" id="3.40.50.300">
    <property type="entry name" value="P-loop containing nucleotide triphosphate hydrolases"/>
    <property type="match status" value="2"/>
</dbReference>
<dbReference type="GO" id="GO:0003677">
    <property type="term" value="F:DNA binding"/>
    <property type="evidence" value="ECO:0007669"/>
    <property type="project" value="InterPro"/>
</dbReference>
<evidence type="ECO:0000259" key="3">
    <source>
        <dbReference type="Pfam" id="PF13538"/>
    </source>
</evidence>
<evidence type="ECO:0000313" key="4">
    <source>
        <dbReference type="EMBL" id="NEX19888.1"/>
    </source>
</evidence>
<reference evidence="5" key="1">
    <citation type="journal article" date="2020" name="Microbiol. Resour. Announc.">
        <title>Draft Genome Sequences of Thiorhodococcus mannitoliphagus and Thiorhodococcus minor, Purple Sulfur Photosynthetic Bacteria in the Gammaproteobacterial Family Chromatiaceae.</title>
        <authorList>
            <person name="Aviles F.A."/>
            <person name="Meyer T.E."/>
            <person name="Kyndt J.A."/>
        </authorList>
    </citation>
    <scope>NUCLEOTIDE SEQUENCE [LARGE SCALE GENOMIC DNA]</scope>
    <source>
        <strain evidence="5">DSM 18266</strain>
    </source>
</reference>
<dbReference type="SUPFAM" id="SSF52540">
    <property type="entry name" value="P-loop containing nucleoside triphosphate hydrolases"/>
    <property type="match status" value="1"/>
</dbReference>
<dbReference type="InterPro" id="IPR000212">
    <property type="entry name" value="DNA_helicase_UvrD/REP"/>
</dbReference>
<organism evidence="4 5">
    <name type="scientific">Thiorhodococcus mannitoliphagus</name>
    <dbReference type="NCBI Taxonomy" id="329406"/>
    <lineage>
        <taxon>Bacteria</taxon>
        <taxon>Pseudomonadati</taxon>
        <taxon>Pseudomonadota</taxon>
        <taxon>Gammaproteobacteria</taxon>
        <taxon>Chromatiales</taxon>
        <taxon>Chromatiaceae</taxon>
        <taxon>Thiorhodococcus</taxon>
    </lineage>
</organism>
<proteinExistence type="predicted"/>
<dbReference type="InterPro" id="IPR011528">
    <property type="entry name" value="NERD"/>
</dbReference>
<feature type="domain" description="UvrD-like helicase C-terminal" evidence="3">
    <location>
        <begin position="495"/>
        <end position="540"/>
    </location>
</feature>
<dbReference type="GO" id="GO:0043138">
    <property type="term" value="F:3'-5' DNA helicase activity"/>
    <property type="evidence" value="ECO:0007669"/>
    <property type="project" value="TreeGrafter"/>
</dbReference>
<evidence type="ECO:0000256" key="1">
    <source>
        <dbReference type="ARBA" id="ARBA00034923"/>
    </source>
</evidence>
<dbReference type="InterPro" id="IPR027785">
    <property type="entry name" value="UvrD-like_helicase_C"/>
</dbReference>
<dbReference type="GO" id="GO:0005524">
    <property type="term" value="F:ATP binding"/>
    <property type="evidence" value="ECO:0007669"/>
    <property type="project" value="UniProtKB-KW"/>
</dbReference>
<dbReference type="Pfam" id="PF13538">
    <property type="entry name" value="UvrD_C_2"/>
    <property type="match status" value="1"/>
</dbReference>
<dbReference type="Proteomes" id="UP000471640">
    <property type="component" value="Unassembled WGS sequence"/>
</dbReference>
<dbReference type="InterPro" id="IPR027417">
    <property type="entry name" value="P-loop_NTPase"/>
</dbReference>
<evidence type="ECO:0000313" key="5">
    <source>
        <dbReference type="Proteomes" id="UP000471640"/>
    </source>
</evidence>
<dbReference type="Pfam" id="PF08378">
    <property type="entry name" value="NERD"/>
    <property type="match status" value="1"/>
</dbReference>
<dbReference type="AlphaFoldDB" id="A0A6P1DPG4"/>
<keyword evidence="5" id="KW-1185">Reference proteome</keyword>
<gene>
    <name evidence="4" type="ORF">G3480_06090</name>
</gene>
<reference evidence="4 5" key="2">
    <citation type="submission" date="2020-02" db="EMBL/GenBank/DDBJ databases">
        <title>Genome sequences of Thiorhodococcus mannitoliphagus and Thiorhodococcus minor, purple sulfur photosynthetic bacteria in the gammaproteobacterial family, Chromatiaceae.</title>
        <authorList>
            <person name="Aviles F.A."/>
            <person name="Meyer T.E."/>
            <person name="Kyndt J.A."/>
        </authorList>
    </citation>
    <scope>NUCLEOTIDE SEQUENCE [LARGE SCALE GENOMIC DNA]</scope>
    <source>
        <strain evidence="4 5">DSM 18266</strain>
    </source>
</reference>
<dbReference type="GO" id="GO:0000725">
    <property type="term" value="P:recombinational repair"/>
    <property type="evidence" value="ECO:0007669"/>
    <property type="project" value="TreeGrafter"/>
</dbReference>
<feature type="domain" description="NERD" evidence="2">
    <location>
        <begin position="21"/>
        <end position="127"/>
    </location>
</feature>
<name>A0A6P1DPG4_9GAMM</name>
<protein>
    <recommendedName>
        <fullName evidence="1">DNA 3'-5' helicase II</fullName>
    </recommendedName>
</protein>
<dbReference type="RefSeq" id="WP_164652782.1">
    <property type="nucleotide sequence ID" value="NZ_JAAIJR010000017.1"/>
</dbReference>